<dbReference type="EMBL" id="MWQA01000001">
    <property type="protein sequence ID" value="ORC06572.1"/>
    <property type="molecule type" value="Genomic_DNA"/>
</dbReference>
<dbReference type="Proteomes" id="UP000192335">
    <property type="component" value="Unassembled WGS sequence"/>
</dbReference>
<reference evidence="1 2" key="1">
    <citation type="submission" date="2017-02" db="EMBL/GenBank/DDBJ databases">
        <title>Mycobacterium kansasii genomes.</title>
        <authorList>
            <person name="Borowka P."/>
            <person name="Strapagiel D."/>
            <person name="Marciniak B."/>
            <person name="Lach J."/>
            <person name="Bakula Z."/>
            <person name="Van Ingen J."/>
            <person name="Safianowska A."/>
            <person name="Brzostek A."/>
            <person name="Dziadek J."/>
            <person name="Jagielski T."/>
        </authorList>
    </citation>
    <scope>NUCLEOTIDE SEQUENCE [LARGE SCALE GENOMIC DNA]</scope>
    <source>
        <strain evidence="1 2">12MK</strain>
    </source>
</reference>
<evidence type="ECO:0000313" key="2">
    <source>
        <dbReference type="Proteomes" id="UP000192335"/>
    </source>
</evidence>
<proteinExistence type="predicted"/>
<gene>
    <name evidence="1" type="ORF">B4U45_07990</name>
</gene>
<sequence length="81" mass="8677">MKINFLVKQLQPGAIIALATRASTWAITRIASEAVSQHGWATVNALVVQQLIGTLHGPSSCIFPGSIVDFSHTDMGTDDDR</sequence>
<organism evidence="1 2">
    <name type="scientific">Mycobacterium persicum</name>
    <dbReference type="NCBI Taxonomy" id="1487726"/>
    <lineage>
        <taxon>Bacteria</taxon>
        <taxon>Bacillati</taxon>
        <taxon>Actinomycetota</taxon>
        <taxon>Actinomycetes</taxon>
        <taxon>Mycobacteriales</taxon>
        <taxon>Mycobacteriaceae</taxon>
        <taxon>Mycobacterium</taxon>
    </lineage>
</organism>
<protein>
    <submittedName>
        <fullName evidence="1">Uncharacterized protein</fullName>
    </submittedName>
</protein>
<accession>A0A8E2IP26</accession>
<name>A0A8E2IP26_9MYCO</name>
<dbReference type="AlphaFoldDB" id="A0A8E2IP26"/>
<comment type="caution">
    <text evidence="1">The sequence shown here is derived from an EMBL/GenBank/DDBJ whole genome shotgun (WGS) entry which is preliminary data.</text>
</comment>
<evidence type="ECO:0000313" key="1">
    <source>
        <dbReference type="EMBL" id="ORC06572.1"/>
    </source>
</evidence>